<dbReference type="InParanoid" id="A0A7M7K4M1"/>
<sequence length="297" mass="33415">MHKVTKLNSASVARLLQAHSSTMTGVTAGRVRSLSSGASVEHPAPPPRAPQGNEVSLFGPKDQRLPLPGDVGIPPSELRPEFTYRTPLERNSRHLTELDIYGVELSEDRQRKIYSRLVNETPHGPDLSETEGISQLGPGLNWEARECPLLMKKDFQELFPQYDIITMPLTVITVTQRTEYDNTLWSEEGDCERQRITENFVIMARKVVRQLTAAGYWADFIDPSSGRPYLSPRYLSVAALYETDERYRHLGFTIDDVGYCKVITHHAWGHNAFVGCVFTNAPVDCAEMQRTLVNNGK</sequence>
<dbReference type="EnsemblMetazoa" id="XM_022805829">
    <property type="protein sequence ID" value="XP_022661564"/>
    <property type="gene ID" value="LOC111250487"/>
</dbReference>
<organism evidence="2 3">
    <name type="scientific">Varroa destructor</name>
    <name type="common">Honeybee mite</name>
    <dbReference type="NCBI Taxonomy" id="109461"/>
    <lineage>
        <taxon>Eukaryota</taxon>
        <taxon>Metazoa</taxon>
        <taxon>Ecdysozoa</taxon>
        <taxon>Arthropoda</taxon>
        <taxon>Chelicerata</taxon>
        <taxon>Arachnida</taxon>
        <taxon>Acari</taxon>
        <taxon>Parasitiformes</taxon>
        <taxon>Mesostigmata</taxon>
        <taxon>Gamasina</taxon>
        <taxon>Dermanyssoidea</taxon>
        <taxon>Varroidae</taxon>
        <taxon>Varroa</taxon>
    </lineage>
</organism>
<accession>A0A7M7K4M1</accession>
<dbReference type="EnsemblMetazoa" id="XM_022805831">
    <property type="protein sequence ID" value="XP_022661566"/>
    <property type="gene ID" value="LOC111250487"/>
</dbReference>
<dbReference type="EnsemblMetazoa" id="XM_022805830">
    <property type="protein sequence ID" value="XP_022661565"/>
    <property type="gene ID" value="LOC111250487"/>
</dbReference>
<dbReference type="Pfam" id="PF10229">
    <property type="entry name" value="MMADHC"/>
    <property type="match status" value="1"/>
</dbReference>
<evidence type="ECO:0000256" key="1">
    <source>
        <dbReference type="SAM" id="MobiDB-lite"/>
    </source>
</evidence>
<dbReference type="PANTHER" id="PTHR13192">
    <property type="entry name" value="MY011 PROTEIN"/>
    <property type="match status" value="1"/>
</dbReference>
<dbReference type="GO" id="GO:0009235">
    <property type="term" value="P:cobalamin metabolic process"/>
    <property type="evidence" value="ECO:0007669"/>
    <property type="project" value="InterPro"/>
</dbReference>
<dbReference type="RefSeq" id="XP_022661564.1">
    <property type="nucleotide sequence ID" value="XM_022805829.1"/>
</dbReference>
<dbReference type="GO" id="GO:0005739">
    <property type="term" value="C:mitochondrion"/>
    <property type="evidence" value="ECO:0007669"/>
    <property type="project" value="TreeGrafter"/>
</dbReference>
<name>A0A7M7K4M1_VARDE</name>
<evidence type="ECO:0000313" key="2">
    <source>
        <dbReference type="EnsemblMetazoa" id="XP_022661566"/>
    </source>
</evidence>
<dbReference type="AlphaFoldDB" id="A0A7M7K4M1"/>
<reference evidence="2" key="1">
    <citation type="submission" date="2021-01" db="UniProtKB">
        <authorList>
            <consortium name="EnsemblMetazoa"/>
        </authorList>
    </citation>
    <scope>IDENTIFICATION</scope>
</reference>
<dbReference type="OMA" id="RHEFVMT"/>
<feature type="region of interest" description="Disordered" evidence="1">
    <location>
        <begin position="33"/>
        <end position="79"/>
    </location>
</feature>
<proteinExistence type="predicted"/>
<protein>
    <submittedName>
        <fullName evidence="2">Uncharacterized protein</fullName>
    </submittedName>
</protein>
<dbReference type="Proteomes" id="UP000594260">
    <property type="component" value="Unplaced"/>
</dbReference>
<dbReference type="KEGG" id="vde:111250487"/>
<dbReference type="RefSeq" id="XP_022661565.1">
    <property type="nucleotide sequence ID" value="XM_022805830.1"/>
</dbReference>
<keyword evidence="3" id="KW-1185">Reference proteome</keyword>
<evidence type="ECO:0000313" key="3">
    <source>
        <dbReference type="Proteomes" id="UP000594260"/>
    </source>
</evidence>
<dbReference type="GeneID" id="111250487"/>
<dbReference type="InterPro" id="IPR019362">
    <property type="entry name" value="MMADHC"/>
</dbReference>
<dbReference type="PANTHER" id="PTHR13192:SF3">
    <property type="entry name" value="COBALAMIN TRAFFICKING PROTEIN CBLD"/>
    <property type="match status" value="1"/>
</dbReference>
<dbReference type="OrthoDB" id="10263782at2759"/>
<dbReference type="RefSeq" id="XP_022661566.1">
    <property type="nucleotide sequence ID" value="XM_022805831.1"/>
</dbReference>